<dbReference type="AlphaFoldDB" id="A0A518ITK1"/>
<evidence type="ECO:0008006" key="3">
    <source>
        <dbReference type="Google" id="ProtNLM"/>
    </source>
</evidence>
<accession>A0A518ITK1</accession>
<dbReference type="EMBL" id="CP036318">
    <property type="protein sequence ID" value="QDV56408.1"/>
    <property type="molecule type" value="Genomic_DNA"/>
</dbReference>
<gene>
    <name evidence="1" type="ORF">Mal33_23980</name>
</gene>
<reference evidence="1 2" key="1">
    <citation type="submission" date="2019-02" db="EMBL/GenBank/DDBJ databases">
        <title>Deep-cultivation of Planctomycetes and their phenomic and genomic characterization uncovers novel biology.</title>
        <authorList>
            <person name="Wiegand S."/>
            <person name="Jogler M."/>
            <person name="Boedeker C."/>
            <person name="Pinto D."/>
            <person name="Vollmers J."/>
            <person name="Rivas-Marin E."/>
            <person name="Kohn T."/>
            <person name="Peeters S.H."/>
            <person name="Heuer A."/>
            <person name="Rast P."/>
            <person name="Oberbeckmann S."/>
            <person name="Bunk B."/>
            <person name="Jeske O."/>
            <person name="Meyerdierks A."/>
            <person name="Storesund J.E."/>
            <person name="Kallscheuer N."/>
            <person name="Luecker S."/>
            <person name="Lage O.M."/>
            <person name="Pohl T."/>
            <person name="Merkel B.J."/>
            <person name="Hornburger P."/>
            <person name="Mueller R.-W."/>
            <person name="Bruemmer F."/>
            <person name="Labrenz M."/>
            <person name="Spormann A.M."/>
            <person name="Op den Camp H."/>
            <person name="Overmann J."/>
            <person name="Amann R."/>
            <person name="Jetten M.S.M."/>
            <person name="Mascher T."/>
            <person name="Medema M.H."/>
            <person name="Devos D.P."/>
            <person name="Kaster A.-K."/>
            <person name="Ovreas L."/>
            <person name="Rohde M."/>
            <person name="Galperin M.Y."/>
            <person name="Jogler C."/>
        </authorList>
    </citation>
    <scope>NUCLEOTIDE SEQUENCE [LARGE SCALE GENOMIC DNA]</scope>
    <source>
        <strain evidence="1 2">Mal33</strain>
    </source>
</reference>
<evidence type="ECO:0000313" key="2">
    <source>
        <dbReference type="Proteomes" id="UP000316770"/>
    </source>
</evidence>
<keyword evidence="2" id="KW-1185">Reference proteome</keyword>
<protein>
    <recommendedName>
        <fullName evidence="3">Phage DNA packaging protein Nu1</fullName>
    </recommendedName>
</protein>
<evidence type="ECO:0000313" key="1">
    <source>
        <dbReference type="EMBL" id="QDV56408.1"/>
    </source>
</evidence>
<proteinExistence type="predicted"/>
<dbReference type="RefSeq" id="WP_145284816.1">
    <property type="nucleotide sequence ID" value="NZ_CP036318.1"/>
</dbReference>
<name>A0A518ITK1_9BACT</name>
<sequence>MDETGKTDEQTAPKIVGSLGAVAKHFGVRRDTVRTNWRSKGMPGEQGNYDLVAIAAWRGRLRRTELDTSELDAIEGGPTAKQVEDAKARRVVADAQRAWAEADLKKLELRIQSENLIPLERVENFLAGLFTDMRRQVCRIGLEMKDGYPVELQEQIKADCDRLVEASLAEVEKAAAALAEVAEDR</sequence>
<organism evidence="1 2">
    <name type="scientific">Rosistilla oblonga</name>
    <dbReference type="NCBI Taxonomy" id="2527990"/>
    <lineage>
        <taxon>Bacteria</taxon>
        <taxon>Pseudomonadati</taxon>
        <taxon>Planctomycetota</taxon>
        <taxon>Planctomycetia</taxon>
        <taxon>Pirellulales</taxon>
        <taxon>Pirellulaceae</taxon>
        <taxon>Rosistilla</taxon>
    </lineage>
</organism>
<dbReference type="Proteomes" id="UP000316770">
    <property type="component" value="Chromosome"/>
</dbReference>